<dbReference type="InterPro" id="IPR008972">
    <property type="entry name" value="Cupredoxin"/>
</dbReference>
<keyword evidence="6" id="KW-0472">Membrane</keyword>
<comment type="similarity">
    <text evidence="1">Belongs to the multicopper oxidase family.</text>
</comment>
<evidence type="ECO:0000256" key="3">
    <source>
        <dbReference type="ARBA" id="ARBA00023002"/>
    </source>
</evidence>
<dbReference type="CDD" id="cd04205">
    <property type="entry name" value="CuRO_2_LCC_like"/>
    <property type="match status" value="1"/>
</dbReference>
<evidence type="ECO:0000256" key="5">
    <source>
        <dbReference type="SAM" id="MobiDB-lite"/>
    </source>
</evidence>
<sequence>MLLVEDSSVRRRTSVTTQDENVQKRSGETEDSPQSETHGRPQDTLAYTPWTLSSFWAYRALIILFLFITASVALWKRGWWDRLSQASRATSLPKPDESLGAVGSKLLGIVLHPEDHAYRRPRNITLNWTVSAAVRAPDGVKKRVRKKGNGGDEEQQDVLLMIGDWFHRSADDVQAWYSNAASFGNEPVPDSLLINGVGRFDCSSAMPGRPVDCTTPTRTEEEEEETFGYLLPATMATDTTTTRLRLINVGTIAGFSVSAPGMSLQLVAVDGGFQVAADPVAALGIVYPGERVDVILKQKEKHADSISPRLHVYLDSENFKHPNPSLQPNQSFPLRRHHHHRGQQHHPSESNAIVRAAPPDLAPSPFLDLATVSAERAATQTMPATAQHTILLYVKTQKLSRYNNEPKGFINHTAWRAQTPPLLSLPRAEWDRHQLVPFIPVHNNNKSSSSSNTAWTNIVINNLDDGAHPFHLHGHSFYVLSRHRSATGWGSWNPYAAAAAQSPPLPPGGLLNLEAPLLKDTVSVPRRGHVVLRAPLELGGIWMLHCHMLVHLGSGMAAGIHVGPGSIDAKEHLDYSLDAARLCPQSGPSNEPDVEPGKEK</sequence>
<accession>A0ABR1TX27</accession>
<dbReference type="InterPro" id="IPR033138">
    <property type="entry name" value="Cu_oxidase_CS"/>
</dbReference>
<evidence type="ECO:0000256" key="6">
    <source>
        <dbReference type="SAM" id="Phobius"/>
    </source>
</evidence>
<dbReference type="PANTHER" id="PTHR11709">
    <property type="entry name" value="MULTI-COPPER OXIDASE"/>
    <property type="match status" value="1"/>
</dbReference>
<dbReference type="Gene3D" id="2.60.40.420">
    <property type="entry name" value="Cupredoxins - blue copper proteins"/>
    <property type="match status" value="2"/>
</dbReference>
<dbReference type="Proteomes" id="UP001480595">
    <property type="component" value="Unassembled WGS sequence"/>
</dbReference>
<dbReference type="InterPro" id="IPR011706">
    <property type="entry name" value="Cu-oxidase_C"/>
</dbReference>
<feature type="region of interest" description="Disordered" evidence="5">
    <location>
        <begin position="1"/>
        <end position="43"/>
    </location>
</feature>
<dbReference type="InterPro" id="IPR001117">
    <property type="entry name" value="Cu-oxidase_2nd"/>
</dbReference>
<keyword evidence="4" id="KW-0186">Copper</keyword>
<feature type="region of interest" description="Disordered" evidence="5">
    <location>
        <begin position="317"/>
        <end position="349"/>
    </location>
</feature>
<organism evidence="9 10">
    <name type="scientific">Apiospora phragmitis</name>
    <dbReference type="NCBI Taxonomy" id="2905665"/>
    <lineage>
        <taxon>Eukaryota</taxon>
        <taxon>Fungi</taxon>
        <taxon>Dikarya</taxon>
        <taxon>Ascomycota</taxon>
        <taxon>Pezizomycotina</taxon>
        <taxon>Sordariomycetes</taxon>
        <taxon>Xylariomycetidae</taxon>
        <taxon>Amphisphaeriales</taxon>
        <taxon>Apiosporaceae</taxon>
        <taxon>Apiospora</taxon>
    </lineage>
</organism>
<reference evidence="9 10" key="1">
    <citation type="submission" date="2023-01" db="EMBL/GenBank/DDBJ databases">
        <title>Analysis of 21 Apiospora genomes using comparative genomics revels a genus with tremendous synthesis potential of carbohydrate active enzymes and secondary metabolites.</title>
        <authorList>
            <person name="Sorensen T."/>
        </authorList>
    </citation>
    <scope>NUCLEOTIDE SEQUENCE [LARGE SCALE GENOMIC DNA]</scope>
    <source>
        <strain evidence="9 10">CBS 135458</strain>
    </source>
</reference>
<dbReference type="InterPro" id="IPR002355">
    <property type="entry name" value="Cu_oxidase_Cu_BS"/>
</dbReference>
<gene>
    <name evidence="9" type="ORF">PG994_012136</name>
</gene>
<evidence type="ECO:0000256" key="1">
    <source>
        <dbReference type="ARBA" id="ARBA00010609"/>
    </source>
</evidence>
<evidence type="ECO:0000313" key="10">
    <source>
        <dbReference type="Proteomes" id="UP001480595"/>
    </source>
</evidence>
<feature type="compositionally biased region" description="Basic residues" evidence="5">
    <location>
        <begin position="334"/>
        <end position="344"/>
    </location>
</feature>
<evidence type="ECO:0000313" key="9">
    <source>
        <dbReference type="EMBL" id="KAK8050406.1"/>
    </source>
</evidence>
<dbReference type="PROSITE" id="PS00080">
    <property type="entry name" value="MULTICOPPER_OXIDASE2"/>
    <property type="match status" value="1"/>
</dbReference>
<feature type="region of interest" description="Disordered" evidence="5">
    <location>
        <begin position="581"/>
        <end position="600"/>
    </location>
</feature>
<evidence type="ECO:0000259" key="7">
    <source>
        <dbReference type="Pfam" id="PF00394"/>
    </source>
</evidence>
<keyword evidence="2" id="KW-0479">Metal-binding</keyword>
<feature type="transmembrane region" description="Helical" evidence="6">
    <location>
        <begin position="56"/>
        <end position="75"/>
    </location>
</feature>
<dbReference type="PROSITE" id="PS00079">
    <property type="entry name" value="MULTICOPPER_OXIDASE1"/>
    <property type="match status" value="1"/>
</dbReference>
<evidence type="ECO:0000259" key="8">
    <source>
        <dbReference type="Pfam" id="PF07731"/>
    </source>
</evidence>
<name>A0ABR1TX27_9PEZI</name>
<feature type="domain" description="Plastocyanin-like" evidence="8">
    <location>
        <begin position="444"/>
        <end position="565"/>
    </location>
</feature>
<proteinExistence type="inferred from homology"/>
<dbReference type="InterPro" id="IPR045087">
    <property type="entry name" value="Cu-oxidase_fam"/>
</dbReference>
<dbReference type="GeneID" id="92096608"/>
<evidence type="ECO:0000256" key="2">
    <source>
        <dbReference type="ARBA" id="ARBA00022723"/>
    </source>
</evidence>
<keyword evidence="10" id="KW-1185">Reference proteome</keyword>
<comment type="caution">
    <text evidence="9">The sequence shown here is derived from an EMBL/GenBank/DDBJ whole genome shotgun (WGS) entry which is preliminary data.</text>
</comment>
<dbReference type="RefSeq" id="XP_066712655.1">
    <property type="nucleotide sequence ID" value="XM_066863545.1"/>
</dbReference>
<dbReference type="SUPFAM" id="SSF49503">
    <property type="entry name" value="Cupredoxins"/>
    <property type="match status" value="2"/>
</dbReference>
<keyword evidence="6" id="KW-1133">Transmembrane helix</keyword>
<keyword evidence="3" id="KW-0560">Oxidoreductase</keyword>
<dbReference type="PANTHER" id="PTHR11709:SF394">
    <property type="entry name" value="FI03373P-RELATED"/>
    <property type="match status" value="1"/>
</dbReference>
<evidence type="ECO:0000256" key="4">
    <source>
        <dbReference type="ARBA" id="ARBA00023008"/>
    </source>
</evidence>
<dbReference type="Pfam" id="PF00394">
    <property type="entry name" value="Cu-oxidase"/>
    <property type="match status" value="1"/>
</dbReference>
<feature type="domain" description="Plastocyanin-like" evidence="7">
    <location>
        <begin position="157"/>
        <end position="300"/>
    </location>
</feature>
<dbReference type="EMBL" id="JAQQWL010000011">
    <property type="protein sequence ID" value="KAK8050406.1"/>
    <property type="molecule type" value="Genomic_DNA"/>
</dbReference>
<dbReference type="Pfam" id="PF07731">
    <property type="entry name" value="Cu-oxidase_2"/>
    <property type="match status" value="1"/>
</dbReference>
<keyword evidence="6" id="KW-0812">Transmembrane</keyword>
<protein>
    <submittedName>
        <fullName evidence="9">Ferro-O2-oxidoreductase</fullName>
    </submittedName>
</protein>